<dbReference type="Proteomes" id="UP000301870">
    <property type="component" value="Unplaced"/>
</dbReference>
<dbReference type="AlphaFoldDB" id="A0A9J7EU02"/>
<feature type="compositionally biased region" description="Polar residues" evidence="1">
    <location>
        <begin position="149"/>
        <end position="177"/>
    </location>
</feature>
<feature type="region of interest" description="Disordered" evidence="1">
    <location>
        <begin position="463"/>
        <end position="482"/>
    </location>
</feature>
<evidence type="ECO:0000313" key="3">
    <source>
        <dbReference type="Proteomes" id="UP000301870"/>
    </source>
</evidence>
<name>A0A9J7EU02_SPOLT</name>
<dbReference type="Pfam" id="PF08914">
    <property type="entry name" value="Myb_Rap1"/>
    <property type="match status" value="1"/>
</dbReference>
<feature type="region of interest" description="Disordered" evidence="1">
    <location>
        <begin position="490"/>
        <end position="515"/>
    </location>
</feature>
<feature type="region of interest" description="Disordered" evidence="1">
    <location>
        <begin position="149"/>
        <end position="244"/>
    </location>
</feature>
<sequence length="556" mass="59773">MCDAGESTAAGVMAAKYFVYGSGRWRALDVASGRVAGWRRRARFVFVRRGRLQVARRGAVLRALRALAAGEPGAAADGPRLPTRRSERGAASVGAVHSCPLHCCTHCRSAVPCGGTCASERAVPRVSTVIVATSPLMAAPAVTSHCTAGQWTDSVSSPHKAGSTVNTPQKAGPTSSPRKPGPAVNSPRKPGPAISSPRKPGPAISSLREAGPAVSSPRKPGPAVSSLRKVRPASNLPRKVPPADGERAQYRELVISDAELSLVRGYVARWRAGELAQYDADEQYRRAVLYSIHPVVRLRPLAAAVLAKYRPRRAAPPDSDTDRADKENTAESTREASPAARPQLAKRPGGAKREAPSKRPRLAEHTNRAPSPELAHVISNRAAPGKEYSSLEDHAIVAWLSIGERATHVKGNAIWRELQLVYPALGGRSRSWHSLRNRYLRYILPALPALRLQPALQQRLRAAAAAGSTKSKSGARRNSLLHQTPVRSASNRVAARGAGCHTPTSRSNSSSPAASPARSQYIHTYRYIIILYLVHKLRCDITSFARPVGYTDWSMC</sequence>
<dbReference type="KEGG" id="sliu:111362835"/>
<feature type="domain" description="TERF2-interacting telomeric protein 1 Myb" evidence="2">
    <location>
        <begin position="388"/>
        <end position="443"/>
    </location>
</feature>
<keyword evidence="3" id="KW-1185">Reference proteome</keyword>
<accession>A0A9J7EU02</accession>
<evidence type="ECO:0000259" key="2">
    <source>
        <dbReference type="Pfam" id="PF08914"/>
    </source>
</evidence>
<feature type="compositionally biased region" description="Basic and acidic residues" evidence="1">
    <location>
        <begin position="320"/>
        <end position="334"/>
    </location>
</feature>
<feature type="region of interest" description="Disordered" evidence="1">
    <location>
        <begin position="312"/>
        <end position="376"/>
    </location>
</feature>
<evidence type="ECO:0000313" key="4">
    <source>
        <dbReference type="RefSeq" id="XP_022835353.1"/>
    </source>
</evidence>
<dbReference type="InterPro" id="IPR015010">
    <property type="entry name" value="TERF2IP_Myb"/>
</dbReference>
<evidence type="ECO:0000256" key="1">
    <source>
        <dbReference type="SAM" id="MobiDB-lite"/>
    </source>
</evidence>
<dbReference type="OrthoDB" id="435460at2759"/>
<organism evidence="3 4">
    <name type="scientific">Spodoptera litura</name>
    <name type="common">Asian cotton leafworm</name>
    <dbReference type="NCBI Taxonomy" id="69820"/>
    <lineage>
        <taxon>Eukaryota</taxon>
        <taxon>Metazoa</taxon>
        <taxon>Ecdysozoa</taxon>
        <taxon>Arthropoda</taxon>
        <taxon>Hexapoda</taxon>
        <taxon>Insecta</taxon>
        <taxon>Pterygota</taxon>
        <taxon>Neoptera</taxon>
        <taxon>Endopterygota</taxon>
        <taxon>Lepidoptera</taxon>
        <taxon>Glossata</taxon>
        <taxon>Ditrysia</taxon>
        <taxon>Noctuoidea</taxon>
        <taxon>Noctuidae</taxon>
        <taxon>Amphipyrinae</taxon>
        <taxon>Spodoptera</taxon>
    </lineage>
</organism>
<protein>
    <submittedName>
        <fullName evidence="4">Uncharacterized protein LOC111362835 isoform X1</fullName>
    </submittedName>
</protein>
<gene>
    <name evidence="4" type="primary">LOC111362835</name>
</gene>
<dbReference type="RefSeq" id="XP_022835353.1">
    <property type="nucleotide sequence ID" value="XM_022979585.1"/>
</dbReference>
<reference evidence="4" key="1">
    <citation type="submission" date="2025-08" db="UniProtKB">
        <authorList>
            <consortium name="RefSeq"/>
        </authorList>
    </citation>
    <scope>IDENTIFICATION</scope>
    <source>
        <strain evidence="4">Ishihara</strain>
        <tissue evidence="4">Whole body</tissue>
    </source>
</reference>
<feature type="compositionally biased region" description="Low complexity" evidence="1">
    <location>
        <begin position="502"/>
        <end position="515"/>
    </location>
</feature>
<feature type="compositionally biased region" description="Basic and acidic residues" evidence="1">
    <location>
        <begin position="351"/>
        <end position="367"/>
    </location>
</feature>
<dbReference type="Gene3D" id="1.10.10.60">
    <property type="entry name" value="Homeodomain-like"/>
    <property type="match status" value="1"/>
</dbReference>
<dbReference type="GeneID" id="111362835"/>
<proteinExistence type="predicted"/>